<gene>
    <name evidence="2" type="ORF">AMTR_s00078p00077700</name>
</gene>
<feature type="transmembrane region" description="Helical" evidence="1">
    <location>
        <begin position="50"/>
        <end position="69"/>
    </location>
</feature>
<sequence>MDNEDQRLATPRAIRISRPNFSLVMVSVVGLAFFGYNAQLEASRAANKPWINFFFVMTFLDMALLYCLLILHSSIPEAFEKWGALKKTTLASIVSLTLAFLLHLWVIVPPSMGWLVWVCCGIMLSSALAMAFLSNSLTHETH</sequence>
<keyword evidence="1" id="KW-0812">Transmembrane</keyword>
<feature type="transmembrane region" description="Helical" evidence="1">
    <location>
        <begin position="21"/>
        <end position="38"/>
    </location>
</feature>
<dbReference type="Proteomes" id="UP000017836">
    <property type="component" value="Unassembled WGS sequence"/>
</dbReference>
<keyword evidence="1" id="KW-1133">Transmembrane helix</keyword>
<organism evidence="2 3">
    <name type="scientific">Amborella trichopoda</name>
    <dbReference type="NCBI Taxonomy" id="13333"/>
    <lineage>
        <taxon>Eukaryota</taxon>
        <taxon>Viridiplantae</taxon>
        <taxon>Streptophyta</taxon>
        <taxon>Embryophyta</taxon>
        <taxon>Tracheophyta</taxon>
        <taxon>Spermatophyta</taxon>
        <taxon>Magnoliopsida</taxon>
        <taxon>Amborellales</taxon>
        <taxon>Amborellaceae</taxon>
        <taxon>Amborella</taxon>
    </lineage>
</organism>
<reference evidence="3" key="1">
    <citation type="journal article" date="2013" name="Science">
        <title>The Amborella genome and the evolution of flowering plants.</title>
        <authorList>
            <consortium name="Amborella Genome Project"/>
        </authorList>
    </citation>
    <scope>NUCLEOTIDE SEQUENCE [LARGE SCALE GENOMIC DNA]</scope>
</reference>
<evidence type="ECO:0000256" key="1">
    <source>
        <dbReference type="SAM" id="Phobius"/>
    </source>
</evidence>
<proteinExistence type="predicted"/>
<feature type="transmembrane region" description="Helical" evidence="1">
    <location>
        <begin position="90"/>
        <end position="108"/>
    </location>
</feature>
<evidence type="ECO:0000313" key="3">
    <source>
        <dbReference type="Proteomes" id="UP000017836"/>
    </source>
</evidence>
<evidence type="ECO:0000313" key="2">
    <source>
        <dbReference type="EMBL" id="ERN03769.1"/>
    </source>
</evidence>
<dbReference type="HOGENOM" id="CLU_1818419_0_0_1"/>
<dbReference type="Gramene" id="ERN03769">
    <property type="protein sequence ID" value="ERN03769"/>
    <property type="gene ID" value="AMTR_s00078p00077700"/>
</dbReference>
<keyword evidence="3" id="KW-1185">Reference proteome</keyword>
<dbReference type="EMBL" id="KI394330">
    <property type="protein sequence ID" value="ERN03769.1"/>
    <property type="molecule type" value="Genomic_DNA"/>
</dbReference>
<name>W1P7X9_AMBTC</name>
<dbReference type="AlphaFoldDB" id="W1P7X9"/>
<accession>W1P7X9</accession>
<keyword evidence="1" id="KW-0472">Membrane</keyword>
<feature type="transmembrane region" description="Helical" evidence="1">
    <location>
        <begin position="114"/>
        <end position="133"/>
    </location>
</feature>
<protein>
    <submittedName>
        <fullName evidence="2">Uncharacterized protein</fullName>
    </submittedName>
</protein>